<evidence type="ECO:0000256" key="3">
    <source>
        <dbReference type="ARBA" id="ARBA00022781"/>
    </source>
</evidence>
<gene>
    <name evidence="8" type="primary">atpH_1</name>
    <name evidence="7" type="synonym">atpD</name>
    <name evidence="7" type="synonym">atpH</name>
    <name evidence="8" type="ORF">XM38_032990</name>
</gene>
<evidence type="ECO:0000256" key="2">
    <source>
        <dbReference type="ARBA" id="ARBA00022448"/>
    </source>
</evidence>
<keyword evidence="7" id="KW-0793">Thylakoid</keyword>
<evidence type="ECO:0000313" key="9">
    <source>
        <dbReference type="Proteomes" id="UP000191901"/>
    </source>
</evidence>
<evidence type="ECO:0000256" key="4">
    <source>
        <dbReference type="ARBA" id="ARBA00023065"/>
    </source>
</evidence>
<dbReference type="AlphaFoldDB" id="A0A1Z3HQ17"/>
<comment type="function">
    <text evidence="7">This protein is part of the stalk that links CF(0) to CF(1). It either transmits conformational changes from CF(0) to CF(1) or is implicated in proton conduction.</text>
</comment>
<keyword evidence="4 7" id="KW-0406">Ion transport</keyword>
<dbReference type="NCBIfam" id="TIGR01145">
    <property type="entry name" value="ATP_synt_delta"/>
    <property type="match status" value="1"/>
</dbReference>
<keyword evidence="6 7" id="KW-0066">ATP synthesis</keyword>
<sequence>MSTSNVTAEIVGPYAEALLAIAQDNDLAERFGEDADALLSLLTTSDELTQFLNNPLVSSAAKKGALKELVRETVHPLMLNFLMLLVDRGRILLLTDILRQYQALLRELKQTVLAEVTAAVDLSEAQQAALRQQVIEMTGAHQAELTIEINPDLLGGVIIKVGSQVVDASLRGQLRRIGMQLSSATV</sequence>
<accession>A0A1Z3HQ17</accession>
<dbReference type="HAMAP" id="MF_01416">
    <property type="entry name" value="ATP_synth_delta_bact"/>
    <property type="match status" value="1"/>
</dbReference>
<dbReference type="PANTHER" id="PTHR11910">
    <property type="entry name" value="ATP SYNTHASE DELTA CHAIN"/>
    <property type="match status" value="1"/>
</dbReference>
<comment type="similarity">
    <text evidence="7">Belongs to the ATPase delta chain family.</text>
</comment>
<protein>
    <recommendedName>
        <fullName evidence="7">ATP synthase subunit delta</fullName>
    </recommendedName>
    <alternativeName>
        <fullName evidence="7">ATP synthase F(1) sector subunit delta</fullName>
    </alternativeName>
    <alternativeName>
        <fullName evidence="7">F-type ATPase subunit delta</fullName>
        <shortName evidence="7">F-ATPase subunit delta</shortName>
    </alternativeName>
</protein>
<dbReference type="GO" id="GO:0045259">
    <property type="term" value="C:proton-transporting ATP synthase complex"/>
    <property type="evidence" value="ECO:0007669"/>
    <property type="project" value="UniProtKB-KW"/>
</dbReference>
<keyword evidence="5 7" id="KW-0472">Membrane</keyword>
<dbReference type="SUPFAM" id="SSF47928">
    <property type="entry name" value="N-terminal domain of the delta subunit of the F1F0-ATP synthase"/>
    <property type="match status" value="1"/>
</dbReference>
<evidence type="ECO:0000256" key="5">
    <source>
        <dbReference type="ARBA" id="ARBA00023136"/>
    </source>
</evidence>
<evidence type="ECO:0000256" key="6">
    <source>
        <dbReference type="ARBA" id="ARBA00023310"/>
    </source>
</evidence>
<dbReference type="InterPro" id="IPR026015">
    <property type="entry name" value="ATP_synth_OSCP/delta_N_sf"/>
</dbReference>
<dbReference type="KEGG" id="hhg:XM38_032990"/>
<dbReference type="Pfam" id="PF00213">
    <property type="entry name" value="OSCP"/>
    <property type="match status" value="1"/>
</dbReference>
<organism evidence="8 9">
    <name type="scientific">Halomicronema hongdechloris C2206</name>
    <dbReference type="NCBI Taxonomy" id="1641165"/>
    <lineage>
        <taxon>Bacteria</taxon>
        <taxon>Bacillati</taxon>
        <taxon>Cyanobacteriota</taxon>
        <taxon>Cyanophyceae</taxon>
        <taxon>Nodosilineales</taxon>
        <taxon>Nodosilineaceae</taxon>
        <taxon>Halomicronema</taxon>
    </lineage>
</organism>
<keyword evidence="7" id="KW-0139">CF(1)</keyword>
<dbReference type="EMBL" id="CP021983">
    <property type="protein sequence ID" value="ASC72342.1"/>
    <property type="molecule type" value="Genomic_DNA"/>
</dbReference>
<keyword evidence="2 7" id="KW-0813">Transport</keyword>
<dbReference type="Gene3D" id="1.10.520.20">
    <property type="entry name" value="N-terminal domain of the delta subunit of the F1F0-ATP synthase"/>
    <property type="match status" value="1"/>
</dbReference>
<name>A0A1Z3HQ17_9CYAN</name>
<dbReference type="PRINTS" id="PR00125">
    <property type="entry name" value="ATPASEDELTA"/>
</dbReference>
<dbReference type="GO" id="GO:0031676">
    <property type="term" value="C:plasma membrane-derived thylakoid membrane"/>
    <property type="evidence" value="ECO:0007669"/>
    <property type="project" value="UniProtKB-SubCell"/>
</dbReference>
<dbReference type="RefSeq" id="WP_080813462.1">
    <property type="nucleotide sequence ID" value="NZ_CP021983.2"/>
</dbReference>
<dbReference type="GO" id="GO:0046933">
    <property type="term" value="F:proton-transporting ATP synthase activity, rotational mechanism"/>
    <property type="evidence" value="ECO:0007669"/>
    <property type="project" value="UniProtKB-UniRule"/>
</dbReference>
<reference evidence="8 9" key="1">
    <citation type="journal article" date="2016" name="Biochim. Biophys. Acta">
        <title>Characterization of red-shifted phycobilisomes isolated from the chlorophyll f-containing cyanobacterium Halomicronema hongdechloris.</title>
        <authorList>
            <person name="Li Y."/>
            <person name="Lin Y."/>
            <person name="Garvey C.J."/>
            <person name="Birch D."/>
            <person name="Corkery R.W."/>
            <person name="Loughlin P.C."/>
            <person name="Scheer H."/>
            <person name="Willows R.D."/>
            <person name="Chen M."/>
        </authorList>
    </citation>
    <scope>NUCLEOTIDE SEQUENCE [LARGE SCALE GENOMIC DNA]</scope>
    <source>
        <strain evidence="8 9">C2206</strain>
    </source>
</reference>
<keyword evidence="9" id="KW-1185">Reference proteome</keyword>
<evidence type="ECO:0000313" key="8">
    <source>
        <dbReference type="EMBL" id="ASC72342.1"/>
    </source>
</evidence>
<dbReference type="OrthoDB" id="9802471at2"/>
<evidence type="ECO:0000256" key="7">
    <source>
        <dbReference type="HAMAP-Rule" id="MF_01416"/>
    </source>
</evidence>
<dbReference type="STRING" id="1641165.XM38_24240"/>
<proteinExistence type="inferred from homology"/>
<dbReference type="InterPro" id="IPR000711">
    <property type="entry name" value="ATPase_OSCP/dsu"/>
</dbReference>
<comment type="subcellular location">
    <subcellularLocation>
        <location evidence="7">Cellular thylakoid membrane</location>
        <topology evidence="7">Peripheral membrane protein</topology>
    </subcellularLocation>
    <subcellularLocation>
        <location evidence="1">Membrane</location>
    </subcellularLocation>
</comment>
<evidence type="ECO:0000256" key="1">
    <source>
        <dbReference type="ARBA" id="ARBA00004370"/>
    </source>
</evidence>
<keyword evidence="3 7" id="KW-0375">Hydrogen ion transport</keyword>
<comment type="function">
    <text evidence="7">F(1)F(0) ATP synthase produces ATP from ADP in the presence of a proton or sodium gradient. F-type ATPases consist of two structural domains, F(1) containing the extramembraneous catalytic core and F(0) containing the membrane proton channel, linked together by a central stalk and a peripheral stalk. During catalysis, ATP synthesis in the catalytic domain of F(1) is coupled via a rotary mechanism of the central stalk subunits to proton translocation.</text>
</comment>
<dbReference type="Proteomes" id="UP000191901">
    <property type="component" value="Chromosome"/>
</dbReference>